<protein>
    <submittedName>
        <fullName evidence="2">Uncharacterized protein</fullName>
    </submittedName>
</protein>
<dbReference type="STRING" id="1817821.A2717_04255"/>
<reference evidence="2 3" key="1">
    <citation type="journal article" date="2016" name="Nat. Commun.">
        <title>Thousands of microbial genomes shed light on interconnected biogeochemical processes in an aquifer system.</title>
        <authorList>
            <person name="Anantharaman K."/>
            <person name="Brown C.T."/>
            <person name="Hug L.A."/>
            <person name="Sharon I."/>
            <person name="Castelle C.J."/>
            <person name="Probst A.J."/>
            <person name="Thomas B.C."/>
            <person name="Singh A."/>
            <person name="Wilkins M.J."/>
            <person name="Karaoz U."/>
            <person name="Brodie E.L."/>
            <person name="Williams K.H."/>
            <person name="Hubbard S.S."/>
            <person name="Banfield J.F."/>
        </authorList>
    </citation>
    <scope>NUCLEOTIDE SEQUENCE [LARGE SCALE GENOMIC DNA]</scope>
</reference>
<evidence type="ECO:0000313" key="2">
    <source>
        <dbReference type="EMBL" id="OGE73801.1"/>
    </source>
</evidence>
<organism evidence="2 3">
    <name type="scientific">Candidatus Doudnabacteria bacterium RIFCSPHIGHO2_01_FULL_41_86</name>
    <dbReference type="NCBI Taxonomy" id="1817821"/>
    <lineage>
        <taxon>Bacteria</taxon>
        <taxon>Candidatus Doudnaibacteriota</taxon>
    </lineage>
</organism>
<feature type="compositionally biased region" description="Basic and acidic residues" evidence="1">
    <location>
        <begin position="7"/>
        <end position="21"/>
    </location>
</feature>
<evidence type="ECO:0000313" key="3">
    <source>
        <dbReference type="Proteomes" id="UP000177610"/>
    </source>
</evidence>
<dbReference type="Proteomes" id="UP000177610">
    <property type="component" value="Unassembled WGS sequence"/>
</dbReference>
<gene>
    <name evidence="2" type="ORF">A2717_04255</name>
</gene>
<evidence type="ECO:0000256" key="1">
    <source>
        <dbReference type="SAM" id="MobiDB-lite"/>
    </source>
</evidence>
<feature type="region of interest" description="Disordered" evidence="1">
    <location>
        <begin position="1"/>
        <end position="22"/>
    </location>
</feature>
<accession>A0A1F5N7Y3</accession>
<comment type="caution">
    <text evidence="2">The sequence shown here is derived from an EMBL/GenBank/DDBJ whole genome shotgun (WGS) entry which is preliminary data.</text>
</comment>
<name>A0A1F5N7Y3_9BACT</name>
<sequence>MPNQDPKAGDPREQEALRMEAESDLNEIRTTLGEGLSEIYVTHANPEELKRYLTEVDEDFVRELADPKFGHQAQNLILSAYEFGSLGISTKDPQSLEEINRFYKKLPEKFANQESPPSYRGNPYYEIKESIALIRSLAMLAKRYNQTDPEDYVRETLLHAIAYNSLRYDQPIPKQVADTLGKVELEDMQIAVEATSRIEPFERATHSPQDQVAFLEYMAGDGPAHEMAEKEAFQRLIQEHGDLDKLVRLIIPNKKLNV</sequence>
<dbReference type="EMBL" id="MFEH01000005">
    <property type="protein sequence ID" value="OGE73801.1"/>
    <property type="molecule type" value="Genomic_DNA"/>
</dbReference>
<dbReference type="AlphaFoldDB" id="A0A1F5N7Y3"/>
<proteinExistence type="predicted"/>